<evidence type="ECO:0000256" key="1">
    <source>
        <dbReference type="SAM" id="MobiDB-lite"/>
    </source>
</evidence>
<gene>
    <name evidence="2" type="ORF">VITISV_036375</name>
</gene>
<accession>A5BY08</accession>
<feature type="region of interest" description="Disordered" evidence="1">
    <location>
        <begin position="1"/>
        <end position="130"/>
    </location>
</feature>
<feature type="compositionally biased region" description="Polar residues" evidence="1">
    <location>
        <begin position="32"/>
        <end position="45"/>
    </location>
</feature>
<organism evidence="2">
    <name type="scientific">Vitis vinifera</name>
    <name type="common">Grape</name>
    <dbReference type="NCBI Taxonomy" id="29760"/>
    <lineage>
        <taxon>Eukaryota</taxon>
        <taxon>Viridiplantae</taxon>
        <taxon>Streptophyta</taxon>
        <taxon>Embryophyta</taxon>
        <taxon>Tracheophyta</taxon>
        <taxon>Spermatophyta</taxon>
        <taxon>Magnoliopsida</taxon>
        <taxon>eudicotyledons</taxon>
        <taxon>Gunneridae</taxon>
        <taxon>Pentapetalae</taxon>
        <taxon>rosids</taxon>
        <taxon>Vitales</taxon>
        <taxon>Vitaceae</taxon>
        <taxon>Viteae</taxon>
        <taxon>Vitis</taxon>
    </lineage>
</organism>
<proteinExistence type="predicted"/>
<dbReference type="EMBL" id="AM475273">
    <property type="protein sequence ID" value="CAN66141.1"/>
    <property type="molecule type" value="Genomic_DNA"/>
</dbReference>
<feature type="compositionally biased region" description="Basic and acidic residues" evidence="1">
    <location>
        <begin position="15"/>
        <end position="31"/>
    </location>
</feature>
<dbReference type="AlphaFoldDB" id="A5BY08"/>
<sequence length="153" mass="17003">MHLKKTTLHTSAYPVEHKPLHFSHGQDERSLSRVSISSQHQTESFTYAGFMSEAPQAPTIPPSEGGVPLSPRQHRYETKRPPTTLGANTSRPKKSVRRPPAKKARVASQEESSTPPQPQPPIIESQIPSGMTPEVIIRRLMVTQPPIEENLDC</sequence>
<protein>
    <submittedName>
        <fullName evidence="2">Uncharacterized protein</fullName>
    </submittedName>
</protein>
<reference evidence="2" key="1">
    <citation type="journal article" date="2007" name="PLoS ONE">
        <title>The first genome sequence of an elite grapevine cultivar (Pinot noir Vitis vinifera L.): coping with a highly heterozygous genome.</title>
        <authorList>
            <person name="Velasco R."/>
            <person name="Zharkikh A."/>
            <person name="Troggio M."/>
            <person name="Cartwright D.A."/>
            <person name="Cestaro A."/>
            <person name="Pruss D."/>
            <person name="Pindo M."/>
            <person name="FitzGerald L.M."/>
            <person name="Vezzulli S."/>
            <person name="Reid J."/>
            <person name="Malacarne G."/>
            <person name="Iliev D."/>
            <person name="Coppola G."/>
            <person name="Wardell B."/>
            <person name="Micheletti D."/>
            <person name="Macalma T."/>
            <person name="Facci M."/>
            <person name="Mitchell J.T."/>
            <person name="Perazzolli M."/>
            <person name="Eldredge G."/>
            <person name="Gatto P."/>
            <person name="Oyzerski R."/>
            <person name="Moretto M."/>
            <person name="Gutin N."/>
            <person name="Stefanini M."/>
            <person name="Chen Y."/>
            <person name="Segala C."/>
            <person name="Davenport C."/>
            <person name="Dematte L."/>
            <person name="Mraz A."/>
            <person name="Battilana J."/>
            <person name="Stormo K."/>
            <person name="Costa F."/>
            <person name="Tao Q."/>
            <person name="Si-Ammour A."/>
            <person name="Harkins T."/>
            <person name="Lackey A."/>
            <person name="Perbost C."/>
            <person name="Taillon B."/>
            <person name="Stella A."/>
            <person name="Solovyev V."/>
            <person name="Fawcett J.A."/>
            <person name="Sterck L."/>
            <person name="Vandepoele K."/>
            <person name="Grando S.M."/>
            <person name="Toppo S."/>
            <person name="Moser C."/>
            <person name="Lanchbury J."/>
            <person name="Bogden R."/>
            <person name="Skolnick M."/>
            <person name="Sgaramella V."/>
            <person name="Bhatnagar S.K."/>
            <person name="Fontana P."/>
            <person name="Gutin A."/>
            <person name="Van de Peer Y."/>
            <person name="Salamini F."/>
            <person name="Viola R."/>
        </authorList>
    </citation>
    <scope>NUCLEOTIDE SEQUENCE</scope>
</reference>
<feature type="compositionally biased region" description="Basic residues" evidence="1">
    <location>
        <begin position="91"/>
        <end position="105"/>
    </location>
</feature>
<evidence type="ECO:0000313" key="2">
    <source>
        <dbReference type="EMBL" id="CAN66141.1"/>
    </source>
</evidence>
<name>A5BY08_VITVI</name>